<comment type="cofactor">
    <cofactor evidence="1 4">
        <name>Mg(2+)</name>
        <dbReference type="ChEBI" id="CHEBI:18420"/>
    </cofactor>
</comment>
<evidence type="ECO:0000256" key="4">
    <source>
        <dbReference type="RuleBase" id="RU366034"/>
    </source>
</evidence>
<reference evidence="5" key="1">
    <citation type="journal article" date="2023" name="Mol. Phylogenet. Evol.">
        <title>Genome-scale phylogeny and comparative genomics of the fungal order Sordariales.</title>
        <authorList>
            <person name="Hensen N."/>
            <person name="Bonometti L."/>
            <person name="Westerberg I."/>
            <person name="Brannstrom I.O."/>
            <person name="Guillou S."/>
            <person name="Cros-Aarteil S."/>
            <person name="Calhoun S."/>
            <person name="Haridas S."/>
            <person name="Kuo A."/>
            <person name="Mondo S."/>
            <person name="Pangilinan J."/>
            <person name="Riley R."/>
            <person name="LaButti K."/>
            <person name="Andreopoulos B."/>
            <person name="Lipzen A."/>
            <person name="Chen C."/>
            <person name="Yan M."/>
            <person name="Daum C."/>
            <person name="Ng V."/>
            <person name="Clum A."/>
            <person name="Steindorff A."/>
            <person name="Ohm R.A."/>
            <person name="Martin F."/>
            <person name="Silar P."/>
            <person name="Natvig D.O."/>
            <person name="Lalanne C."/>
            <person name="Gautier V."/>
            <person name="Ament-Velasquez S.L."/>
            <person name="Kruys A."/>
            <person name="Hutchinson M.I."/>
            <person name="Powell A.J."/>
            <person name="Barry K."/>
            <person name="Miller A.N."/>
            <person name="Grigoriev I.V."/>
            <person name="Debuchy R."/>
            <person name="Gladieux P."/>
            <person name="Hiltunen Thoren M."/>
            <person name="Johannesson H."/>
        </authorList>
    </citation>
    <scope>NUCLEOTIDE SEQUENCE</scope>
    <source>
        <strain evidence="5">PSN309</strain>
    </source>
</reference>
<keyword evidence="4" id="KW-0479">Metal-binding</keyword>
<organism evidence="5 6">
    <name type="scientific">Podospora australis</name>
    <dbReference type="NCBI Taxonomy" id="1536484"/>
    <lineage>
        <taxon>Eukaryota</taxon>
        <taxon>Fungi</taxon>
        <taxon>Dikarya</taxon>
        <taxon>Ascomycota</taxon>
        <taxon>Pezizomycotina</taxon>
        <taxon>Sordariomycetes</taxon>
        <taxon>Sordariomycetidae</taxon>
        <taxon>Sordariales</taxon>
        <taxon>Podosporaceae</taxon>
        <taxon>Podospora</taxon>
    </lineage>
</organism>
<keyword evidence="4" id="KW-0456">Lyase</keyword>
<comment type="caution">
    <text evidence="5">The sequence shown here is derived from an EMBL/GenBank/DDBJ whole genome shotgun (WGS) entry which is preliminary data.</text>
</comment>
<dbReference type="GO" id="GO:0010333">
    <property type="term" value="F:terpene synthase activity"/>
    <property type="evidence" value="ECO:0007669"/>
    <property type="project" value="InterPro"/>
</dbReference>
<dbReference type="PANTHER" id="PTHR35201:SF4">
    <property type="entry name" value="BETA-PINACENE SYNTHASE-RELATED"/>
    <property type="match status" value="1"/>
</dbReference>
<dbReference type="SFLD" id="SFLDG01020">
    <property type="entry name" value="Terpene_Cyclase_Like_2"/>
    <property type="match status" value="1"/>
</dbReference>
<gene>
    <name evidence="5" type="ORF">QBC35DRAFT_474612</name>
</gene>
<evidence type="ECO:0000256" key="1">
    <source>
        <dbReference type="ARBA" id="ARBA00001946"/>
    </source>
</evidence>
<evidence type="ECO:0000256" key="2">
    <source>
        <dbReference type="ARBA" id="ARBA00006333"/>
    </source>
</evidence>
<dbReference type="GO" id="GO:0046872">
    <property type="term" value="F:metal ion binding"/>
    <property type="evidence" value="ECO:0007669"/>
    <property type="project" value="UniProtKB-KW"/>
</dbReference>
<accession>A0AAN6WS76</accession>
<dbReference type="InterPro" id="IPR034686">
    <property type="entry name" value="Terpene_cyclase-like_2"/>
</dbReference>
<protein>
    <recommendedName>
        <fullName evidence="4">Terpene synthase</fullName>
        <ecNumber evidence="4">4.2.3.-</ecNumber>
    </recommendedName>
</protein>
<proteinExistence type="inferred from homology"/>
<dbReference type="PANTHER" id="PTHR35201">
    <property type="entry name" value="TERPENE SYNTHASE"/>
    <property type="match status" value="1"/>
</dbReference>
<dbReference type="SFLD" id="SFLDS00005">
    <property type="entry name" value="Isoprenoid_Synthase_Type_I"/>
    <property type="match status" value="1"/>
</dbReference>
<evidence type="ECO:0000256" key="3">
    <source>
        <dbReference type="ARBA" id="ARBA00022842"/>
    </source>
</evidence>
<dbReference type="Proteomes" id="UP001302126">
    <property type="component" value="Unassembled WGS sequence"/>
</dbReference>
<dbReference type="GO" id="GO:0008299">
    <property type="term" value="P:isoprenoid biosynthetic process"/>
    <property type="evidence" value="ECO:0007669"/>
    <property type="project" value="UniProtKB-ARBA"/>
</dbReference>
<dbReference type="InterPro" id="IPR008949">
    <property type="entry name" value="Isoprenoid_synthase_dom_sf"/>
</dbReference>
<reference evidence="5" key="2">
    <citation type="submission" date="2023-05" db="EMBL/GenBank/DDBJ databases">
        <authorList>
            <consortium name="Lawrence Berkeley National Laboratory"/>
            <person name="Steindorff A."/>
            <person name="Hensen N."/>
            <person name="Bonometti L."/>
            <person name="Westerberg I."/>
            <person name="Brannstrom I.O."/>
            <person name="Guillou S."/>
            <person name="Cros-Aarteil S."/>
            <person name="Calhoun S."/>
            <person name="Haridas S."/>
            <person name="Kuo A."/>
            <person name="Mondo S."/>
            <person name="Pangilinan J."/>
            <person name="Riley R."/>
            <person name="Labutti K."/>
            <person name="Andreopoulos B."/>
            <person name="Lipzen A."/>
            <person name="Chen C."/>
            <person name="Yanf M."/>
            <person name="Daum C."/>
            <person name="Ng V."/>
            <person name="Clum A."/>
            <person name="Ohm R."/>
            <person name="Martin F."/>
            <person name="Silar P."/>
            <person name="Natvig D."/>
            <person name="Lalanne C."/>
            <person name="Gautier V."/>
            <person name="Ament-Velasquez S.L."/>
            <person name="Kruys A."/>
            <person name="Hutchinson M.I."/>
            <person name="Powell A.J."/>
            <person name="Barry K."/>
            <person name="Miller A.N."/>
            <person name="Grigoriev I.V."/>
            <person name="Debuchy R."/>
            <person name="Gladieux P."/>
            <person name="Thoren M.H."/>
            <person name="Johannesson H."/>
        </authorList>
    </citation>
    <scope>NUCLEOTIDE SEQUENCE</scope>
    <source>
        <strain evidence="5">PSN309</strain>
    </source>
</reference>
<dbReference type="AlphaFoldDB" id="A0AAN6WS76"/>
<dbReference type="Pfam" id="PF19086">
    <property type="entry name" value="Terpene_syn_C_2"/>
    <property type="match status" value="1"/>
</dbReference>
<evidence type="ECO:0000313" key="5">
    <source>
        <dbReference type="EMBL" id="KAK4187368.1"/>
    </source>
</evidence>
<name>A0AAN6WS76_9PEZI</name>
<dbReference type="EMBL" id="MU864404">
    <property type="protein sequence ID" value="KAK4187368.1"/>
    <property type="molecule type" value="Genomic_DNA"/>
</dbReference>
<dbReference type="EC" id="4.2.3.-" evidence="4"/>
<keyword evidence="6" id="KW-1185">Reference proteome</keyword>
<comment type="similarity">
    <text evidence="2 4">Belongs to the terpene synthase family.</text>
</comment>
<evidence type="ECO:0000313" key="6">
    <source>
        <dbReference type="Proteomes" id="UP001302126"/>
    </source>
</evidence>
<sequence>MSVQTVKLPNFIRNWPWQRRINPHYEQVKRAGRDWMAGFDFFDAKSQDAFERCDFARLAALTQPDVDAAALRTANDYVLTVYVLDEYSDFEDEHVTRKLADILMDGLMNPDNPRPQGEFGLGEMARQWWALGRHTATPMAERHMFETMQLYVDAVVQQSADRNQNKLRSFEDYIQLRRHSSGIYPTFVLCELDLDFPEEVYQHPLLQKMRDTACDNVLAINDIYSYRVERARGHALHNLVTIVMSEQNIDAQGAIDYIDAWNQELLQDMLRCKKSLPSWGADIDRQVQQYAEDLCHWLRGHDDWSFESQRYFGTRGAWMQEHREIIMPGLVDREDANSLTKHRQAEVDMEAEKDKIAALQIRRDLVVAGRQ</sequence>
<keyword evidence="3 4" id="KW-0460">Magnesium</keyword>
<dbReference type="Gene3D" id="1.10.600.10">
    <property type="entry name" value="Farnesyl Diphosphate Synthase"/>
    <property type="match status" value="1"/>
</dbReference>
<dbReference type="SUPFAM" id="SSF48576">
    <property type="entry name" value="Terpenoid synthases"/>
    <property type="match status" value="1"/>
</dbReference>